<accession>A0A348AEN1</accession>
<dbReference type="KEGG" id="mana:MAMMFC1_00162"/>
<reference evidence="2 3" key="1">
    <citation type="journal article" date="2018" name="Int. J. Syst. Evol. Microbiol.">
        <title>Methylomusa anaerophila gen. nov., sp. nov., an anaerobic methanol-utilizing bacterium isolated from a microbial fuel cell.</title>
        <authorList>
            <person name="Amano N."/>
            <person name="Yamamuro A."/>
            <person name="Miyahara M."/>
            <person name="Kouzuma A."/>
            <person name="Abe T."/>
            <person name="Watanabe K."/>
        </authorList>
    </citation>
    <scope>NUCLEOTIDE SEQUENCE [LARGE SCALE GENOMIC DNA]</scope>
    <source>
        <strain evidence="2 3">MMFC1</strain>
    </source>
</reference>
<dbReference type="PANTHER" id="PTHR34818:SF1">
    <property type="entry name" value="PROTEIN BLI-3"/>
    <property type="match status" value="1"/>
</dbReference>
<dbReference type="AlphaFoldDB" id="A0A348AEN1"/>
<dbReference type="InterPro" id="IPR012349">
    <property type="entry name" value="Split_barrel_FMN-bd"/>
</dbReference>
<feature type="domain" description="Pyridoxamine 5'-phosphate oxidase N-terminal" evidence="1">
    <location>
        <begin position="8"/>
        <end position="137"/>
    </location>
</feature>
<dbReference type="SUPFAM" id="SSF50475">
    <property type="entry name" value="FMN-binding split barrel"/>
    <property type="match status" value="1"/>
</dbReference>
<evidence type="ECO:0000259" key="1">
    <source>
        <dbReference type="Pfam" id="PF01243"/>
    </source>
</evidence>
<dbReference type="Proteomes" id="UP000276437">
    <property type="component" value="Chromosome"/>
</dbReference>
<dbReference type="RefSeq" id="WP_126305667.1">
    <property type="nucleotide sequence ID" value="NZ_AP018449.1"/>
</dbReference>
<evidence type="ECO:0000313" key="3">
    <source>
        <dbReference type="Proteomes" id="UP000276437"/>
    </source>
</evidence>
<proteinExistence type="predicted"/>
<name>A0A348AEN1_9FIRM</name>
<sequence length="151" mass="17247">MSNEQWKQEVLNYITETRFAILSYVREDNVPVLRSMGSFVPSGLDIYFSTKKSAAKVQGIEKNKQVSFFFEHDNQTLDSWKSVLLIGEAAQVEQESELNKAVALLSDRSPRFKERIANGDLPNTAIFKITAREVEYLDYSKGPGFVQKFKL</sequence>
<dbReference type="Pfam" id="PF01243">
    <property type="entry name" value="PNPOx_N"/>
    <property type="match status" value="1"/>
</dbReference>
<organism evidence="2 3">
    <name type="scientific">Methylomusa anaerophila</name>
    <dbReference type="NCBI Taxonomy" id="1930071"/>
    <lineage>
        <taxon>Bacteria</taxon>
        <taxon>Bacillati</taxon>
        <taxon>Bacillota</taxon>
        <taxon>Negativicutes</taxon>
        <taxon>Selenomonadales</taxon>
        <taxon>Sporomusaceae</taxon>
        <taxon>Methylomusa</taxon>
    </lineage>
</organism>
<keyword evidence="3" id="KW-1185">Reference proteome</keyword>
<dbReference type="Gene3D" id="2.30.110.10">
    <property type="entry name" value="Electron Transport, Fmn-binding Protein, Chain A"/>
    <property type="match status" value="1"/>
</dbReference>
<protein>
    <submittedName>
        <fullName evidence="2">Pyridoxamine 5'-phosphate oxidase</fullName>
    </submittedName>
</protein>
<dbReference type="PANTHER" id="PTHR34818">
    <property type="entry name" value="PROTEIN BLI-3"/>
    <property type="match status" value="1"/>
</dbReference>
<dbReference type="InterPro" id="IPR011576">
    <property type="entry name" value="Pyridox_Oxase_N"/>
</dbReference>
<gene>
    <name evidence="2" type="ORF">MAMMFC1_00162</name>
</gene>
<evidence type="ECO:0000313" key="2">
    <source>
        <dbReference type="EMBL" id="BBB89529.1"/>
    </source>
</evidence>
<dbReference type="InterPro" id="IPR052917">
    <property type="entry name" value="Stress-Dev_Protein"/>
</dbReference>
<dbReference type="OrthoDB" id="5431160at2"/>
<dbReference type="EMBL" id="AP018449">
    <property type="protein sequence ID" value="BBB89529.1"/>
    <property type="molecule type" value="Genomic_DNA"/>
</dbReference>